<organism evidence="1 2">
    <name type="scientific">Pararobbsia alpina</name>
    <dbReference type="NCBI Taxonomy" id="621374"/>
    <lineage>
        <taxon>Bacteria</taxon>
        <taxon>Pseudomonadati</taxon>
        <taxon>Pseudomonadota</taxon>
        <taxon>Betaproteobacteria</taxon>
        <taxon>Burkholderiales</taxon>
        <taxon>Burkholderiaceae</taxon>
        <taxon>Pararobbsia</taxon>
    </lineage>
</organism>
<name>A0A6S7BEP9_9BURK</name>
<evidence type="ECO:0008006" key="3">
    <source>
        <dbReference type="Google" id="ProtNLM"/>
    </source>
</evidence>
<dbReference type="EMBL" id="CADIKM010000026">
    <property type="protein sequence ID" value="CAB3797579.1"/>
    <property type="molecule type" value="Genomic_DNA"/>
</dbReference>
<reference evidence="1 2" key="1">
    <citation type="submission" date="2020-04" db="EMBL/GenBank/DDBJ databases">
        <authorList>
            <person name="De Canck E."/>
        </authorList>
    </citation>
    <scope>NUCLEOTIDE SEQUENCE [LARGE SCALE GENOMIC DNA]</scope>
    <source>
        <strain evidence="1 2">LMG 28138</strain>
    </source>
</reference>
<evidence type="ECO:0000313" key="2">
    <source>
        <dbReference type="Proteomes" id="UP000494115"/>
    </source>
</evidence>
<proteinExistence type="predicted"/>
<evidence type="ECO:0000313" key="1">
    <source>
        <dbReference type="EMBL" id="CAB3797579.1"/>
    </source>
</evidence>
<accession>A0A6S7BEP9</accession>
<keyword evidence="2" id="KW-1185">Reference proteome</keyword>
<sequence>MPASGQDSVYVDGGQYVIVVTHAGSKTPIFKSSPITLSNNADWLVTTIPTEGLVGPTIPDAIRVLVASNGGTNGTDLLTTPLP</sequence>
<gene>
    <name evidence="1" type="ORF">LMG28138_04275</name>
</gene>
<dbReference type="AlphaFoldDB" id="A0A6S7BEP9"/>
<protein>
    <recommendedName>
        <fullName evidence="3">DUF4397 domain-containing protein</fullName>
    </recommendedName>
</protein>
<dbReference type="Proteomes" id="UP000494115">
    <property type="component" value="Unassembled WGS sequence"/>
</dbReference>